<evidence type="ECO:0000313" key="1">
    <source>
        <dbReference type="EMBL" id="KHG30401.1"/>
    </source>
</evidence>
<reference evidence="2" key="1">
    <citation type="submission" date="2014-09" db="EMBL/GenBank/DDBJ databases">
        <authorList>
            <person name="Mudge J."/>
            <person name="Ramaraj T."/>
            <person name="Lindquist I.E."/>
            <person name="Bharti A.K."/>
            <person name="Sundararajan A."/>
            <person name="Cameron C.T."/>
            <person name="Woodward J.E."/>
            <person name="May G.D."/>
            <person name="Brubaker C."/>
            <person name="Broadhvest J."/>
            <person name="Wilkins T.A."/>
        </authorList>
    </citation>
    <scope>NUCLEOTIDE SEQUENCE</scope>
    <source>
        <strain evidence="2">cv. AKA8401</strain>
    </source>
</reference>
<name>A0A0B0Q356_GOSAR</name>
<proteinExistence type="predicted"/>
<gene>
    <name evidence="1" type="ORF">F383_09541</name>
</gene>
<evidence type="ECO:0000313" key="2">
    <source>
        <dbReference type="Proteomes" id="UP000032142"/>
    </source>
</evidence>
<dbReference type="EMBL" id="KN456530">
    <property type="protein sequence ID" value="KHG30401.1"/>
    <property type="molecule type" value="Genomic_DNA"/>
</dbReference>
<sequence>MRASVRLCLGQCIGIDMRASVRPCLGHGMGLDIVAKLASGIKGHQRHRSHCHLKFLVGVSKGGKKAW</sequence>
<organism evidence="1 2">
    <name type="scientific">Gossypium arboreum</name>
    <name type="common">Tree cotton</name>
    <name type="synonym">Gossypium nanking</name>
    <dbReference type="NCBI Taxonomy" id="29729"/>
    <lineage>
        <taxon>Eukaryota</taxon>
        <taxon>Viridiplantae</taxon>
        <taxon>Streptophyta</taxon>
        <taxon>Embryophyta</taxon>
        <taxon>Tracheophyta</taxon>
        <taxon>Spermatophyta</taxon>
        <taxon>Magnoliopsida</taxon>
        <taxon>eudicotyledons</taxon>
        <taxon>Gunneridae</taxon>
        <taxon>Pentapetalae</taxon>
        <taxon>rosids</taxon>
        <taxon>malvids</taxon>
        <taxon>Malvales</taxon>
        <taxon>Malvaceae</taxon>
        <taxon>Malvoideae</taxon>
        <taxon>Gossypium</taxon>
    </lineage>
</organism>
<keyword evidence="2" id="KW-1185">Reference proteome</keyword>
<protein>
    <submittedName>
        <fullName evidence="1">Uncharacterized protein</fullName>
    </submittedName>
</protein>
<dbReference type="Proteomes" id="UP000032142">
    <property type="component" value="Unassembled WGS sequence"/>
</dbReference>
<accession>A0A0B0Q356</accession>
<dbReference type="AlphaFoldDB" id="A0A0B0Q356"/>